<evidence type="ECO:0000256" key="1">
    <source>
        <dbReference type="SAM" id="Coils"/>
    </source>
</evidence>
<organism evidence="2 3">
    <name type="scientific">Deinococcus depolymerans</name>
    <dbReference type="NCBI Taxonomy" id="392408"/>
    <lineage>
        <taxon>Bacteria</taxon>
        <taxon>Thermotogati</taxon>
        <taxon>Deinococcota</taxon>
        <taxon>Deinococci</taxon>
        <taxon>Deinococcales</taxon>
        <taxon>Deinococcaceae</taxon>
        <taxon>Deinococcus</taxon>
    </lineage>
</organism>
<gene>
    <name evidence="2" type="ORF">GCM10008937_18330</name>
</gene>
<evidence type="ECO:0000313" key="2">
    <source>
        <dbReference type="EMBL" id="GAA0510789.1"/>
    </source>
</evidence>
<dbReference type="EMBL" id="BAAADB010000014">
    <property type="protein sequence ID" value="GAA0510789.1"/>
    <property type="molecule type" value="Genomic_DNA"/>
</dbReference>
<proteinExistence type="predicted"/>
<reference evidence="3" key="1">
    <citation type="journal article" date="2019" name="Int. J. Syst. Evol. Microbiol.">
        <title>The Global Catalogue of Microorganisms (GCM) 10K type strain sequencing project: providing services to taxonomists for standard genome sequencing and annotation.</title>
        <authorList>
            <consortium name="The Broad Institute Genomics Platform"/>
            <consortium name="The Broad Institute Genome Sequencing Center for Infectious Disease"/>
            <person name="Wu L."/>
            <person name="Ma J."/>
        </authorList>
    </citation>
    <scope>NUCLEOTIDE SEQUENCE [LARGE SCALE GENOMIC DNA]</scope>
    <source>
        <strain evidence="3">JCM 14368</strain>
    </source>
</reference>
<protein>
    <recommendedName>
        <fullName evidence="4">Lipoprotein</fullName>
    </recommendedName>
</protein>
<dbReference type="Proteomes" id="UP001500191">
    <property type="component" value="Unassembled WGS sequence"/>
</dbReference>
<sequence length="145" mass="15790">MVGCANLPRVIRRALLLLLLAPLLGGCQDREARAQNADLTRRVEALERQLSAVQATQQSGLPTDAGRVTARAAAQNCANSLTRTLETYRQNSLDRRYPAPAQLEVPDACVDQRVNWLTRSADAYTFTVTDAAGRELARQGSQDGP</sequence>
<keyword evidence="3" id="KW-1185">Reference proteome</keyword>
<keyword evidence="1" id="KW-0175">Coiled coil</keyword>
<accession>A0ABP3M306</accession>
<name>A0ABP3M306_9DEIO</name>
<comment type="caution">
    <text evidence="2">The sequence shown here is derived from an EMBL/GenBank/DDBJ whole genome shotgun (WGS) entry which is preliminary data.</text>
</comment>
<evidence type="ECO:0000313" key="3">
    <source>
        <dbReference type="Proteomes" id="UP001500191"/>
    </source>
</evidence>
<evidence type="ECO:0008006" key="4">
    <source>
        <dbReference type="Google" id="ProtNLM"/>
    </source>
</evidence>
<feature type="coiled-coil region" evidence="1">
    <location>
        <begin position="29"/>
        <end position="56"/>
    </location>
</feature>